<name>W0F9E1_9BACT</name>
<dbReference type="KEGG" id="nso:NIASO_20445"/>
<reference evidence="1 2" key="1">
    <citation type="submission" date="2013-12" db="EMBL/GenBank/DDBJ databases">
        <authorList>
            <consortium name="DOE Joint Genome Institute"/>
            <person name="Eisen J."/>
            <person name="Huntemann M."/>
            <person name="Han J."/>
            <person name="Chen A."/>
            <person name="Kyrpides N."/>
            <person name="Mavromatis K."/>
            <person name="Markowitz V."/>
            <person name="Palaniappan K."/>
            <person name="Ivanova N."/>
            <person name="Schaumberg A."/>
            <person name="Pati A."/>
            <person name="Liolios K."/>
            <person name="Nordberg H.P."/>
            <person name="Cantor M.N."/>
            <person name="Hua S.X."/>
            <person name="Woyke T."/>
        </authorList>
    </citation>
    <scope>NUCLEOTIDE SEQUENCE [LARGE SCALE GENOMIC DNA]</scope>
    <source>
        <strain evidence="2">DSM 19437</strain>
    </source>
</reference>
<dbReference type="Proteomes" id="UP000003586">
    <property type="component" value="Chromosome"/>
</dbReference>
<organism evidence="1 2">
    <name type="scientific">Niabella soli DSM 19437</name>
    <dbReference type="NCBI Taxonomy" id="929713"/>
    <lineage>
        <taxon>Bacteria</taxon>
        <taxon>Pseudomonadati</taxon>
        <taxon>Bacteroidota</taxon>
        <taxon>Chitinophagia</taxon>
        <taxon>Chitinophagales</taxon>
        <taxon>Chitinophagaceae</taxon>
        <taxon>Niabella</taxon>
    </lineage>
</organism>
<dbReference type="HOGENOM" id="CLU_3397577_0_0_10"/>
<evidence type="ECO:0000313" key="1">
    <source>
        <dbReference type="EMBL" id="AHF18094.1"/>
    </source>
</evidence>
<gene>
    <name evidence="1" type="ORF">NIASO_20445</name>
</gene>
<protein>
    <submittedName>
        <fullName evidence="1">Uncharacterized protein</fullName>
    </submittedName>
</protein>
<keyword evidence="2" id="KW-1185">Reference proteome</keyword>
<accession>W0F9E1</accession>
<dbReference type="AlphaFoldDB" id="W0F9E1"/>
<dbReference type="EMBL" id="CP007035">
    <property type="protein sequence ID" value="AHF18094.1"/>
    <property type="molecule type" value="Genomic_DNA"/>
</dbReference>
<proteinExistence type="predicted"/>
<dbReference type="STRING" id="929713.NIASO_20445"/>
<evidence type="ECO:0000313" key="2">
    <source>
        <dbReference type="Proteomes" id="UP000003586"/>
    </source>
</evidence>
<sequence length="31" mass="3558">MFNRFKTDLSGMDSILFTPDALCLFQAFTNI</sequence>